<dbReference type="InterPro" id="IPR016181">
    <property type="entry name" value="Acyl_CoA_acyltransferase"/>
</dbReference>
<dbReference type="Pfam" id="PF00583">
    <property type="entry name" value="Acetyltransf_1"/>
    <property type="match status" value="1"/>
</dbReference>
<name>A0A559J8U2_9BACL</name>
<dbReference type="Gene3D" id="3.40.630.30">
    <property type="match status" value="1"/>
</dbReference>
<evidence type="ECO:0000259" key="3">
    <source>
        <dbReference type="PROSITE" id="PS51186"/>
    </source>
</evidence>
<evidence type="ECO:0000256" key="2">
    <source>
        <dbReference type="ARBA" id="ARBA00023315"/>
    </source>
</evidence>
<dbReference type="PANTHER" id="PTHR43877:SF2">
    <property type="entry name" value="AMINOALKYLPHOSPHONATE N-ACETYLTRANSFERASE-RELATED"/>
    <property type="match status" value="1"/>
</dbReference>
<dbReference type="PROSITE" id="PS51186">
    <property type="entry name" value="GNAT"/>
    <property type="match status" value="1"/>
</dbReference>
<dbReference type="RefSeq" id="WP_144706384.1">
    <property type="nucleotide sequence ID" value="NZ_VNJJ01000017.1"/>
</dbReference>
<evidence type="ECO:0000313" key="4">
    <source>
        <dbReference type="EMBL" id="TVX96294.1"/>
    </source>
</evidence>
<dbReference type="InterPro" id="IPR000182">
    <property type="entry name" value="GNAT_dom"/>
</dbReference>
<dbReference type="EMBL" id="VNJJ01000017">
    <property type="protein sequence ID" value="TVX96294.1"/>
    <property type="molecule type" value="Genomic_DNA"/>
</dbReference>
<comment type="caution">
    <text evidence="4">The sequence shown here is derived from an EMBL/GenBank/DDBJ whole genome shotgun (WGS) entry which is preliminary data.</text>
</comment>
<organism evidence="4 5">
    <name type="scientific">Cohnella terricola</name>
    <dbReference type="NCBI Taxonomy" id="1289167"/>
    <lineage>
        <taxon>Bacteria</taxon>
        <taxon>Bacillati</taxon>
        <taxon>Bacillota</taxon>
        <taxon>Bacilli</taxon>
        <taxon>Bacillales</taxon>
        <taxon>Paenibacillaceae</taxon>
        <taxon>Cohnella</taxon>
    </lineage>
</organism>
<dbReference type="AlphaFoldDB" id="A0A559J8U2"/>
<gene>
    <name evidence="4" type="ORF">FPZ45_21555</name>
</gene>
<dbReference type="OrthoDB" id="8116556at2"/>
<dbReference type="GO" id="GO:0016747">
    <property type="term" value="F:acyltransferase activity, transferring groups other than amino-acyl groups"/>
    <property type="evidence" value="ECO:0007669"/>
    <property type="project" value="InterPro"/>
</dbReference>
<evidence type="ECO:0000256" key="1">
    <source>
        <dbReference type="ARBA" id="ARBA00022679"/>
    </source>
</evidence>
<protein>
    <submittedName>
        <fullName evidence="4">GNAT family N-acetyltransferase</fullName>
    </submittedName>
</protein>
<dbReference type="InterPro" id="IPR050832">
    <property type="entry name" value="Bact_Acetyltransf"/>
</dbReference>
<accession>A0A559J8U2</accession>
<sequence length="175" mass="20300">MITIKTMTQDQASKLKEIDRSEHIDLIYEMHKGRVVETFKNHECSNWSEDLLKEIQERYLFELSNGGIAIGAFDGESLVGFGVLAHKFRGRNKDQLQIDLMYVTRNYRRLGIGTQIMNELSNEARKRGAEYLYISSTETKSAVSFYKQNGSQIAEEIDEELFTKEPKDIHMIRKL</sequence>
<evidence type="ECO:0000313" key="5">
    <source>
        <dbReference type="Proteomes" id="UP000316330"/>
    </source>
</evidence>
<reference evidence="4 5" key="1">
    <citation type="submission" date="2019-07" db="EMBL/GenBank/DDBJ databases">
        <authorList>
            <person name="Kim J."/>
        </authorList>
    </citation>
    <scope>NUCLEOTIDE SEQUENCE [LARGE SCALE GENOMIC DNA]</scope>
    <source>
        <strain evidence="4 5">G13</strain>
    </source>
</reference>
<keyword evidence="2" id="KW-0012">Acyltransferase</keyword>
<dbReference type="PANTHER" id="PTHR43877">
    <property type="entry name" value="AMINOALKYLPHOSPHONATE N-ACETYLTRANSFERASE-RELATED-RELATED"/>
    <property type="match status" value="1"/>
</dbReference>
<dbReference type="CDD" id="cd04301">
    <property type="entry name" value="NAT_SF"/>
    <property type="match status" value="1"/>
</dbReference>
<feature type="domain" description="N-acetyltransferase" evidence="3">
    <location>
        <begin position="13"/>
        <end position="175"/>
    </location>
</feature>
<proteinExistence type="predicted"/>
<keyword evidence="1 4" id="KW-0808">Transferase</keyword>
<keyword evidence="5" id="KW-1185">Reference proteome</keyword>
<dbReference type="Proteomes" id="UP000316330">
    <property type="component" value="Unassembled WGS sequence"/>
</dbReference>
<dbReference type="SUPFAM" id="SSF55729">
    <property type="entry name" value="Acyl-CoA N-acyltransferases (Nat)"/>
    <property type="match status" value="1"/>
</dbReference>